<dbReference type="Gene3D" id="3.40.1190.10">
    <property type="entry name" value="Mur-like, catalytic domain"/>
    <property type="match status" value="1"/>
</dbReference>
<dbReference type="Pfam" id="PF01225">
    <property type="entry name" value="Mur_ligase"/>
    <property type="match status" value="1"/>
</dbReference>
<evidence type="ECO:0000256" key="3">
    <source>
        <dbReference type="ARBA" id="ARBA00012211"/>
    </source>
</evidence>
<dbReference type="InterPro" id="IPR000713">
    <property type="entry name" value="Mur_ligase_N"/>
</dbReference>
<evidence type="ECO:0000256" key="13">
    <source>
        <dbReference type="ARBA" id="ARBA00047833"/>
    </source>
</evidence>
<evidence type="ECO:0000313" key="18">
    <source>
        <dbReference type="EMBL" id="QBP18680.1"/>
    </source>
</evidence>
<dbReference type="InterPro" id="IPR004101">
    <property type="entry name" value="Mur_ligase_C"/>
</dbReference>
<dbReference type="InterPro" id="IPR036615">
    <property type="entry name" value="Mur_ligase_C_dom_sf"/>
</dbReference>
<dbReference type="RefSeq" id="WP_133442238.1">
    <property type="nucleotide sequence ID" value="NZ_CP034726.1"/>
</dbReference>
<dbReference type="GO" id="GO:0005737">
    <property type="term" value="C:cytoplasm"/>
    <property type="evidence" value="ECO:0007669"/>
    <property type="project" value="UniProtKB-SubCell"/>
</dbReference>
<keyword evidence="9 14" id="KW-0133">Cell shape</keyword>
<accession>A0A4P6ZN94</accession>
<evidence type="ECO:0000256" key="1">
    <source>
        <dbReference type="ARBA" id="ARBA00004496"/>
    </source>
</evidence>
<evidence type="ECO:0000256" key="14">
    <source>
        <dbReference type="HAMAP-Rule" id="MF_00046"/>
    </source>
</evidence>
<comment type="subcellular location">
    <subcellularLocation>
        <location evidence="1 14">Cytoplasm</location>
    </subcellularLocation>
</comment>
<evidence type="ECO:0000313" key="19">
    <source>
        <dbReference type="Proteomes" id="UP000294321"/>
    </source>
</evidence>
<dbReference type="EC" id="6.3.2.8" evidence="3 14"/>
<dbReference type="Gene3D" id="3.90.190.20">
    <property type="entry name" value="Mur ligase, C-terminal domain"/>
    <property type="match status" value="1"/>
</dbReference>
<dbReference type="SUPFAM" id="SSF53244">
    <property type="entry name" value="MurD-like peptide ligases, peptide-binding domain"/>
    <property type="match status" value="1"/>
</dbReference>
<evidence type="ECO:0000256" key="4">
    <source>
        <dbReference type="ARBA" id="ARBA00022490"/>
    </source>
</evidence>
<sequence length="440" mass="49724">MKQNTVYYFVGIKGTGMASMALILHDRGYQVEGSDITQTTFTQKPLEKAGIKILPFNPKNIHSGLTIIAGNSFTDEQPEIKAALDQGLKVYRYHQFLGKMIKGYTSIAIAGTHGKTSTTGLLAHVLSSIEPTDYLIGDGRGYGCKNAKFFVYEADEYRRHFLGTSPDYAILNNIDFDHPDYYTGVPDYVDAFQTFANQVHKGIFIWGDDKNLRKLTANVPIYTFGTDDRDDFQAKNVKKDTKGSTFDAYFHDKKLGTFTIHLFGPYNILHALAVVAVSHMEHVDLKQVQKELVTFKGEKRRFAHHHVADMEIIDDYAHHPSEIDATIMAARQQYPDKELIAVFQPHTYSRTKAYLSGFGKSLSRADRVYVTKIYASPREKSGQVSAQDVVDRITKPSTLIKGTDMRPLLKYHHQVVIFMGAGDIPKYEDAYEKLLKETHE</sequence>
<dbReference type="UniPathway" id="UPA00219"/>
<feature type="domain" description="Mur ligase central" evidence="17">
    <location>
        <begin position="109"/>
        <end position="277"/>
    </location>
</feature>
<dbReference type="GO" id="GO:0051301">
    <property type="term" value="P:cell division"/>
    <property type="evidence" value="ECO:0007669"/>
    <property type="project" value="UniProtKB-KW"/>
</dbReference>
<dbReference type="InterPro" id="IPR050061">
    <property type="entry name" value="MurCDEF_pg_biosynth"/>
</dbReference>
<dbReference type="PANTHER" id="PTHR43445:SF3">
    <property type="entry name" value="UDP-N-ACETYLMURAMATE--L-ALANINE LIGASE"/>
    <property type="match status" value="1"/>
</dbReference>
<name>A0A4P6ZN94_9LACO</name>
<evidence type="ECO:0000256" key="12">
    <source>
        <dbReference type="ARBA" id="ARBA00023316"/>
    </source>
</evidence>
<feature type="binding site" evidence="14">
    <location>
        <begin position="111"/>
        <end position="117"/>
    </location>
    <ligand>
        <name>ATP</name>
        <dbReference type="ChEBI" id="CHEBI:30616"/>
    </ligand>
</feature>
<dbReference type="OrthoDB" id="9804126at2"/>
<evidence type="ECO:0000256" key="10">
    <source>
        <dbReference type="ARBA" id="ARBA00022984"/>
    </source>
</evidence>
<evidence type="ECO:0000256" key="11">
    <source>
        <dbReference type="ARBA" id="ARBA00023306"/>
    </source>
</evidence>
<dbReference type="SUPFAM" id="SSF51984">
    <property type="entry name" value="MurCD N-terminal domain"/>
    <property type="match status" value="1"/>
</dbReference>
<dbReference type="Pfam" id="PF08245">
    <property type="entry name" value="Mur_ligase_M"/>
    <property type="match status" value="1"/>
</dbReference>
<dbReference type="InterPro" id="IPR005758">
    <property type="entry name" value="UDP-N-AcMur_Ala_ligase_MurC"/>
</dbReference>
<dbReference type="AlphaFoldDB" id="A0A4P6ZN94"/>
<comment type="pathway">
    <text evidence="2 14">Cell wall biogenesis; peptidoglycan biosynthesis.</text>
</comment>
<dbReference type="Proteomes" id="UP000294321">
    <property type="component" value="Chromosome"/>
</dbReference>
<dbReference type="InterPro" id="IPR013221">
    <property type="entry name" value="Mur_ligase_cen"/>
</dbReference>
<protein>
    <recommendedName>
        <fullName evidence="3 14">UDP-N-acetylmuramate--L-alanine ligase</fullName>
        <ecNumber evidence="3 14">6.3.2.8</ecNumber>
    </recommendedName>
    <alternativeName>
        <fullName evidence="14">UDP-N-acetylmuramoyl-L-alanine synthetase</fullName>
    </alternativeName>
</protein>
<evidence type="ECO:0000259" key="16">
    <source>
        <dbReference type="Pfam" id="PF02875"/>
    </source>
</evidence>
<gene>
    <name evidence="14" type="primary">murC</name>
    <name evidence="18" type="ORF">ELX58_05965</name>
</gene>
<evidence type="ECO:0000259" key="15">
    <source>
        <dbReference type="Pfam" id="PF01225"/>
    </source>
</evidence>
<evidence type="ECO:0000256" key="6">
    <source>
        <dbReference type="ARBA" id="ARBA00022618"/>
    </source>
</evidence>
<dbReference type="Pfam" id="PF02875">
    <property type="entry name" value="Mur_ligase_C"/>
    <property type="match status" value="1"/>
</dbReference>
<dbReference type="KEGG" id="lji:ELX58_05965"/>
<keyword evidence="6 14" id="KW-0132">Cell division</keyword>
<organism evidence="18 19">
    <name type="scientific">Acetilactobacillus jinshanensis</name>
    <dbReference type="NCBI Taxonomy" id="1720083"/>
    <lineage>
        <taxon>Bacteria</taxon>
        <taxon>Bacillati</taxon>
        <taxon>Bacillota</taxon>
        <taxon>Bacilli</taxon>
        <taxon>Lactobacillales</taxon>
        <taxon>Lactobacillaceae</taxon>
        <taxon>Acetilactobacillus</taxon>
    </lineage>
</organism>
<evidence type="ECO:0000256" key="2">
    <source>
        <dbReference type="ARBA" id="ARBA00004752"/>
    </source>
</evidence>
<dbReference type="HAMAP" id="MF_00046">
    <property type="entry name" value="MurC"/>
    <property type="match status" value="1"/>
</dbReference>
<dbReference type="PANTHER" id="PTHR43445">
    <property type="entry name" value="UDP-N-ACETYLMURAMATE--L-ALANINE LIGASE-RELATED"/>
    <property type="match status" value="1"/>
</dbReference>
<comment type="similarity">
    <text evidence="14">Belongs to the MurCDEF family.</text>
</comment>
<evidence type="ECO:0000256" key="8">
    <source>
        <dbReference type="ARBA" id="ARBA00022840"/>
    </source>
</evidence>
<keyword evidence="12 14" id="KW-0961">Cell wall biogenesis/degradation</keyword>
<keyword evidence="11 14" id="KW-0131">Cell cycle</keyword>
<keyword evidence="7 14" id="KW-0547">Nucleotide-binding</keyword>
<dbReference type="NCBIfam" id="TIGR01082">
    <property type="entry name" value="murC"/>
    <property type="match status" value="1"/>
</dbReference>
<dbReference type="GO" id="GO:0008360">
    <property type="term" value="P:regulation of cell shape"/>
    <property type="evidence" value="ECO:0007669"/>
    <property type="project" value="UniProtKB-KW"/>
</dbReference>
<keyword evidence="19" id="KW-1185">Reference proteome</keyword>
<evidence type="ECO:0000256" key="9">
    <source>
        <dbReference type="ARBA" id="ARBA00022960"/>
    </source>
</evidence>
<keyword evidence="4 14" id="KW-0963">Cytoplasm</keyword>
<feature type="domain" description="Mur ligase N-terminal catalytic" evidence="15">
    <location>
        <begin position="7"/>
        <end position="104"/>
    </location>
</feature>
<comment type="catalytic activity">
    <reaction evidence="13 14">
        <text>UDP-N-acetyl-alpha-D-muramate + L-alanine + ATP = UDP-N-acetyl-alpha-D-muramoyl-L-alanine + ADP + phosphate + H(+)</text>
        <dbReference type="Rhea" id="RHEA:23372"/>
        <dbReference type="ChEBI" id="CHEBI:15378"/>
        <dbReference type="ChEBI" id="CHEBI:30616"/>
        <dbReference type="ChEBI" id="CHEBI:43474"/>
        <dbReference type="ChEBI" id="CHEBI:57972"/>
        <dbReference type="ChEBI" id="CHEBI:70757"/>
        <dbReference type="ChEBI" id="CHEBI:83898"/>
        <dbReference type="ChEBI" id="CHEBI:456216"/>
        <dbReference type="EC" id="6.3.2.8"/>
    </reaction>
</comment>
<comment type="function">
    <text evidence="14">Cell wall formation.</text>
</comment>
<evidence type="ECO:0000259" key="17">
    <source>
        <dbReference type="Pfam" id="PF08245"/>
    </source>
</evidence>
<keyword evidence="10 14" id="KW-0573">Peptidoglycan synthesis</keyword>
<proteinExistence type="inferred from homology"/>
<evidence type="ECO:0000256" key="7">
    <source>
        <dbReference type="ARBA" id="ARBA00022741"/>
    </source>
</evidence>
<dbReference type="GO" id="GO:0005524">
    <property type="term" value="F:ATP binding"/>
    <property type="evidence" value="ECO:0007669"/>
    <property type="project" value="UniProtKB-UniRule"/>
</dbReference>
<dbReference type="SUPFAM" id="SSF53623">
    <property type="entry name" value="MurD-like peptide ligases, catalytic domain"/>
    <property type="match status" value="1"/>
</dbReference>
<feature type="domain" description="Mur ligase C-terminal" evidence="16">
    <location>
        <begin position="300"/>
        <end position="410"/>
    </location>
</feature>
<keyword evidence="5 14" id="KW-0436">Ligase</keyword>
<dbReference type="GO" id="GO:0071555">
    <property type="term" value="P:cell wall organization"/>
    <property type="evidence" value="ECO:0007669"/>
    <property type="project" value="UniProtKB-KW"/>
</dbReference>
<keyword evidence="8 14" id="KW-0067">ATP-binding</keyword>
<dbReference type="GO" id="GO:0008763">
    <property type="term" value="F:UDP-N-acetylmuramate-L-alanine ligase activity"/>
    <property type="evidence" value="ECO:0007669"/>
    <property type="project" value="UniProtKB-UniRule"/>
</dbReference>
<dbReference type="EMBL" id="CP034726">
    <property type="protein sequence ID" value="QBP18680.1"/>
    <property type="molecule type" value="Genomic_DNA"/>
</dbReference>
<dbReference type="GO" id="GO:0009252">
    <property type="term" value="P:peptidoglycan biosynthetic process"/>
    <property type="evidence" value="ECO:0007669"/>
    <property type="project" value="UniProtKB-UniRule"/>
</dbReference>
<dbReference type="Gene3D" id="3.40.50.720">
    <property type="entry name" value="NAD(P)-binding Rossmann-like Domain"/>
    <property type="match status" value="1"/>
</dbReference>
<dbReference type="InterPro" id="IPR036565">
    <property type="entry name" value="Mur-like_cat_sf"/>
</dbReference>
<reference evidence="19" key="1">
    <citation type="submission" date="2018-12" db="EMBL/GenBank/DDBJ databases">
        <title>A new species of lactobacillus.</title>
        <authorList>
            <person name="Jian Y."/>
            <person name="Xin L."/>
            <person name="Hong Z.J."/>
            <person name="Ming L.Z."/>
            <person name="Hong X.Z."/>
        </authorList>
    </citation>
    <scope>NUCLEOTIDE SEQUENCE [LARGE SCALE GENOMIC DNA]</scope>
    <source>
        <strain evidence="19">HSLZ-75</strain>
    </source>
</reference>
<evidence type="ECO:0000256" key="5">
    <source>
        <dbReference type="ARBA" id="ARBA00022598"/>
    </source>
</evidence>